<organism evidence="1 2">
    <name type="scientific">Heterostelium pallidum (strain ATCC 26659 / Pp 5 / PN500)</name>
    <name type="common">Cellular slime mold</name>
    <name type="synonym">Polysphondylium pallidum</name>
    <dbReference type="NCBI Taxonomy" id="670386"/>
    <lineage>
        <taxon>Eukaryota</taxon>
        <taxon>Amoebozoa</taxon>
        <taxon>Evosea</taxon>
        <taxon>Eumycetozoa</taxon>
        <taxon>Dictyostelia</taxon>
        <taxon>Acytosteliales</taxon>
        <taxon>Acytosteliaceae</taxon>
        <taxon>Heterostelium</taxon>
    </lineage>
</organism>
<proteinExistence type="predicted"/>
<accession>D3BQM8</accession>
<keyword evidence="2" id="KW-1185">Reference proteome</keyword>
<comment type="caution">
    <text evidence="1">The sequence shown here is derived from an EMBL/GenBank/DDBJ whole genome shotgun (WGS) entry which is preliminary data.</text>
</comment>
<dbReference type="EMBL" id="ADBJ01000047">
    <property type="protein sequence ID" value="EFA76448.1"/>
    <property type="molecule type" value="Genomic_DNA"/>
</dbReference>
<gene>
    <name evidence="1" type="ORF">PPL_10213</name>
</gene>
<reference evidence="1 2" key="1">
    <citation type="journal article" date="2011" name="Genome Res.">
        <title>Phylogeny-wide analysis of social amoeba genomes highlights ancient origins for complex intercellular communication.</title>
        <authorList>
            <person name="Heidel A.J."/>
            <person name="Lawal H.M."/>
            <person name="Felder M."/>
            <person name="Schilde C."/>
            <person name="Helps N.R."/>
            <person name="Tunggal B."/>
            <person name="Rivero F."/>
            <person name="John U."/>
            <person name="Schleicher M."/>
            <person name="Eichinger L."/>
            <person name="Platzer M."/>
            <person name="Noegel A.A."/>
            <person name="Schaap P."/>
            <person name="Gloeckner G."/>
        </authorList>
    </citation>
    <scope>NUCLEOTIDE SEQUENCE [LARGE SCALE GENOMIC DNA]</scope>
    <source>
        <strain evidence="2">ATCC 26659 / Pp 5 / PN500</strain>
    </source>
</reference>
<sequence>MTLISNNSFSGMDKTISDTAVSTGNSSIDSENQEQCFGWGRRRTTTVIFGDVNVFGGNRCGGGCCGGFGF</sequence>
<dbReference type="InParanoid" id="D3BQM8"/>
<protein>
    <submittedName>
        <fullName evidence="1">Uncharacterized protein</fullName>
    </submittedName>
</protein>
<dbReference type="AlphaFoldDB" id="D3BQM8"/>
<dbReference type="RefSeq" id="XP_020428580.1">
    <property type="nucleotide sequence ID" value="XM_020580995.1"/>
</dbReference>
<evidence type="ECO:0000313" key="1">
    <source>
        <dbReference type="EMBL" id="EFA76448.1"/>
    </source>
</evidence>
<evidence type="ECO:0000313" key="2">
    <source>
        <dbReference type="Proteomes" id="UP000001396"/>
    </source>
</evidence>
<dbReference type="GeneID" id="31365684"/>
<dbReference type="Proteomes" id="UP000001396">
    <property type="component" value="Unassembled WGS sequence"/>
</dbReference>
<name>D3BQM8_HETP5</name>